<dbReference type="PANTHER" id="PTHR33875:SF2">
    <property type="entry name" value="ACR183CP"/>
    <property type="match status" value="1"/>
</dbReference>
<dbReference type="SUPFAM" id="SSF52833">
    <property type="entry name" value="Thioredoxin-like"/>
    <property type="match status" value="1"/>
</dbReference>
<dbReference type="EMBL" id="MCFK01009212">
    <property type="protein sequence ID" value="RKF55143.1"/>
    <property type="molecule type" value="Genomic_DNA"/>
</dbReference>
<accession>A0A420HCP0</accession>
<keyword evidence="2" id="KW-1185">Reference proteome</keyword>
<name>A0A420HCP0_9PEZI</name>
<dbReference type="PANTHER" id="PTHR33875">
    <property type="entry name" value="OS09G0542200 PROTEIN"/>
    <property type="match status" value="1"/>
</dbReference>
<protein>
    <submittedName>
        <fullName evidence="1">Uncharacterized protein</fullName>
    </submittedName>
</protein>
<dbReference type="Gene3D" id="3.40.30.10">
    <property type="entry name" value="Glutaredoxin"/>
    <property type="match status" value="1"/>
</dbReference>
<dbReference type="OrthoDB" id="37297at2759"/>
<dbReference type="CDD" id="cd02972">
    <property type="entry name" value="DsbA_family"/>
    <property type="match status" value="1"/>
</dbReference>
<evidence type="ECO:0000313" key="1">
    <source>
        <dbReference type="EMBL" id="RKF55143.1"/>
    </source>
</evidence>
<reference evidence="1 2" key="1">
    <citation type="journal article" date="2018" name="BMC Genomics">
        <title>Comparative genome analyses reveal sequence features reflecting distinct modes of host-adaptation between dicot and monocot powdery mildew.</title>
        <authorList>
            <person name="Wu Y."/>
            <person name="Ma X."/>
            <person name="Pan Z."/>
            <person name="Kale S.D."/>
            <person name="Song Y."/>
            <person name="King H."/>
            <person name="Zhang Q."/>
            <person name="Presley C."/>
            <person name="Deng X."/>
            <person name="Wei C.I."/>
            <person name="Xiao S."/>
        </authorList>
    </citation>
    <scope>NUCLEOTIDE SEQUENCE [LARGE SCALE GENOMIC DNA]</scope>
    <source>
        <strain evidence="1">UMSG2</strain>
    </source>
</reference>
<dbReference type="AlphaFoldDB" id="A0A420HCP0"/>
<comment type="caution">
    <text evidence="1">The sequence shown here is derived from an EMBL/GenBank/DDBJ whole genome shotgun (WGS) entry which is preliminary data.</text>
</comment>
<proteinExistence type="predicted"/>
<sequence length="219" mass="24587">MALPPKYAGQLYILSSLSKSPPIPPPVVRHTLEIYLDYVCPFSARMFHTIYNQLIPKLEKSTRYAGQLQLIFRQQIQPWHPSSTLAHEAAVAVLRLDGSKFWKFSEALFNKSKSFYDVPVVSETRNQTYIRLAAIAEEVGVSKSEVLKLLTVPDKPAEDGSLNVGNGVTNDLKVLIKMARLVSIHVSPTVLFDGVVESSISSSWSVDQWEEWLETKLLT</sequence>
<dbReference type="InterPro" id="IPR036249">
    <property type="entry name" value="Thioredoxin-like_sf"/>
</dbReference>
<gene>
    <name evidence="1" type="ORF">OnM2_092053</name>
</gene>
<organism evidence="1 2">
    <name type="scientific">Erysiphe neolycopersici</name>
    <dbReference type="NCBI Taxonomy" id="212602"/>
    <lineage>
        <taxon>Eukaryota</taxon>
        <taxon>Fungi</taxon>
        <taxon>Dikarya</taxon>
        <taxon>Ascomycota</taxon>
        <taxon>Pezizomycotina</taxon>
        <taxon>Leotiomycetes</taxon>
        <taxon>Erysiphales</taxon>
        <taxon>Erysiphaceae</taxon>
        <taxon>Erysiphe</taxon>
    </lineage>
</organism>
<dbReference type="Proteomes" id="UP000286134">
    <property type="component" value="Unassembled WGS sequence"/>
</dbReference>
<evidence type="ECO:0000313" key="2">
    <source>
        <dbReference type="Proteomes" id="UP000286134"/>
    </source>
</evidence>
<dbReference type="STRING" id="212602.A0A420HCP0"/>